<reference evidence="2 3" key="1">
    <citation type="submission" date="2018-07" db="EMBL/GenBank/DDBJ databases">
        <title>Genome analysis of Runella aurantiaca.</title>
        <authorList>
            <person name="Yang X."/>
        </authorList>
    </citation>
    <scope>NUCLEOTIDE SEQUENCE [LARGE SCALE GENOMIC DNA]</scope>
    <source>
        <strain evidence="2 3">YX9</strain>
    </source>
</reference>
<sequence>MKFFQRLLSIVIILKAIGFIIPIEFSQIDFRASFKYWHNLFLVGLLFFWILFFIYGSKSGLRLWESLMVTVPLLVVFAVVSLFLFTGLCRWEEERELYAKENNNDKIVKRDLNCGATTDYDYETFYIKPLTPLFNFIWKIDTSSIQKDKWRKVSK</sequence>
<keyword evidence="1" id="KW-0812">Transmembrane</keyword>
<accession>A0A369I3S0</accession>
<evidence type="ECO:0000256" key="1">
    <source>
        <dbReference type="SAM" id="Phobius"/>
    </source>
</evidence>
<protein>
    <submittedName>
        <fullName evidence="2">Uncharacterized protein</fullName>
    </submittedName>
</protein>
<evidence type="ECO:0000313" key="2">
    <source>
        <dbReference type="EMBL" id="RDB04208.1"/>
    </source>
</evidence>
<comment type="caution">
    <text evidence="2">The sequence shown here is derived from an EMBL/GenBank/DDBJ whole genome shotgun (WGS) entry which is preliminary data.</text>
</comment>
<dbReference type="EMBL" id="QPIW01000018">
    <property type="protein sequence ID" value="RDB04208.1"/>
    <property type="molecule type" value="Genomic_DNA"/>
</dbReference>
<keyword evidence="3" id="KW-1185">Reference proteome</keyword>
<evidence type="ECO:0000313" key="3">
    <source>
        <dbReference type="Proteomes" id="UP000253141"/>
    </source>
</evidence>
<organism evidence="2 3">
    <name type="scientific">Runella aurantiaca</name>
    <dbReference type="NCBI Taxonomy" id="2282308"/>
    <lineage>
        <taxon>Bacteria</taxon>
        <taxon>Pseudomonadati</taxon>
        <taxon>Bacteroidota</taxon>
        <taxon>Cytophagia</taxon>
        <taxon>Cytophagales</taxon>
        <taxon>Spirosomataceae</taxon>
        <taxon>Runella</taxon>
    </lineage>
</organism>
<feature type="transmembrane region" description="Helical" evidence="1">
    <location>
        <begin position="6"/>
        <end position="25"/>
    </location>
</feature>
<feature type="transmembrane region" description="Helical" evidence="1">
    <location>
        <begin position="67"/>
        <end position="88"/>
    </location>
</feature>
<dbReference type="AlphaFoldDB" id="A0A369I3S0"/>
<proteinExistence type="predicted"/>
<keyword evidence="1" id="KW-0472">Membrane</keyword>
<dbReference type="OrthoDB" id="1439313at2"/>
<gene>
    <name evidence="2" type="ORF">DVG78_19655</name>
</gene>
<dbReference type="RefSeq" id="WP_114462752.1">
    <property type="nucleotide sequence ID" value="NZ_QPIW01000018.1"/>
</dbReference>
<name>A0A369I3S0_9BACT</name>
<keyword evidence="1" id="KW-1133">Transmembrane helix</keyword>
<feature type="transmembrane region" description="Helical" evidence="1">
    <location>
        <begin position="37"/>
        <end position="55"/>
    </location>
</feature>
<dbReference type="Proteomes" id="UP000253141">
    <property type="component" value="Unassembled WGS sequence"/>
</dbReference>